<evidence type="ECO:0000313" key="3">
    <source>
        <dbReference type="Proteomes" id="UP000772434"/>
    </source>
</evidence>
<keyword evidence="1" id="KW-0472">Membrane</keyword>
<keyword evidence="1" id="KW-1133">Transmembrane helix</keyword>
<keyword evidence="1" id="KW-0812">Transmembrane</keyword>
<protein>
    <submittedName>
        <fullName evidence="2">Uncharacterized protein</fullName>
    </submittedName>
</protein>
<dbReference type="GO" id="GO:0016020">
    <property type="term" value="C:membrane"/>
    <property type="evidence" value="ECO:0007669"/>
    <property type="project" value="InterPro"/>
</dbReference>
<dbReference type="Pfam" id="PF02076">
    <property type="entry name" value="STE3"/>
    <property type="match status" value="1"/>
</dbReference>
<feature type="non-terminal residue" evidence="2">
    <location>
        <position position="1"/>
    </location>
</feature>
<feature type="transmembrane region" description="Helical" evidence="1">
    <location>
        <begin position="249"/>
        <end position="267"/>
    </location>
</feature>
<keyword evidence="3" id="KW-1185">Reference proteome</keyword>
<dbReference type="GO" id="GO:0004932">
    <property type="term" value="F:mating-type factor pheromone receptor activity"/>
    <property type="evidence" value="ECO:0007669"/>
    <property type="project" value="InterPro"/>
</dbReference>
<name>A0A9P5PQR1_9AGAR</name>
<dbReference type="EMBL" id="JADNRY010000040">
    <property type="protein sequence ID" value="KAF9070439.1"/>
    <property type="molecule type" value="Genomic_DNA"/>
</dbReference>
<dbReference type="Proteomes" id="UP000772434">
    <property type="component" value="Unassembled WGS sequence"/>
</dbReference>
<reference evidence="2" key="1">
    <citation type="submission" date="2020-11" db="EMBL/GenBank/DDBJ databases">
        <authorList>
            <consortium name="DOE Joint Genome Institute"/>
            <person name="Ahrendt S."/>
            <person name="Riley R."/>
            <person name="Andreopoulos W."/>
            <person name="Labutti K."/>
            <person name="Pangilinan J."/>
            <person name="Ruiz-Duenas F.J."/>
            <person name="Barrasa J.M."/>
            <person name="Sanchez-Garcia M."/>
            <person name="Camarero S."/>
            <person name="Miyauchi S."/>
            <person name="Serrano A."/>
            <person name="Linde D."/>
            <person name="Babiker R."/>
            <person name="Drula E."/>
            <person name="Ayuso-Fernandez I."/>
            <person name="Pacheco R."/>
            <person name="Padilla G."/>
            <person name="Ferreira P."/>
            <person name="Barriuso J."/>
            <person name="Kellner H."/>
            <person name="Castanera R."/>
            <person name="Alfaro M."/>
            <person name="Ramirez L."/>
            <person name="Pisabarro A.G."/>
            <person name="Kuo A."/>
            <person name="Tritt A."/>
            <person name="Lipzen A."/>
            <person name="He G."/>
            <person name="Yan M."/>
            <person name="Ng V."/>
            <person name="Cullen D."/>
            <person name="Martin F."/>
            <person name="Rosso M.-N."/>
            <person name="Henrissat B."/>
            <person name="Hibbett D."/>
            <person name="Martinez A.T."/>
            <person name="Grigoriev I.V."/>
        </authorList>
    </citation>
    <scope>NUCLEOTIDE SEQUENCE</scope>
    <source>
        <strain evidence="2">AH 40177</strain>
    </source>
</reference>
<organism evidence="2 3">
    <name type="scientific">Rhodocollybia butyracea</name>
    <dbReference type="NCBI Taxonomy" id="206335"/>
    <lineage>
        <taxon>Eukaryota</taxon>
        <taxon>Fungi</taxon>
        <taxon>Dikarya</taxon>
        <taxon>Basidiomycota</taxon>
        <taxon>Agaricomycotina</taxon>
        <taxon>Agaricomycetes</taxon>
        <taxon>Agaricomycetidae</taxon>
        <taxon>Agaricales</taxon>
        <taxon>Marasmiineae</taxon>
        <taxon>Omphalotaceae</taxon>
        <taxon>Rhodocollybia</taxon>
    </lineage>
</organism>
<dbReference type="AlphaFoldDB" id="A0A9P5PQR1"/>
<accession>A0A9P5PQR1</accession>
<gene>
    <name evidence="2" type="ORF">BDP27DRAFT_1446943</name>
</gene>
<feature type="transmembrane region" description="Helical" evidence="1">
    <location>
        <begin position="37"/>
        <end position="55"/>
    </location>
</feature>
<evidence type="ECO:0000313" key="2">
    <source>
        <dbReference type="EMBL" id="KAF9070439.1"/>
    </source>
</evidence>
<dbReference type="InterPro" id="IPR001499">
    <property type="entry name" value="GPCR_STE3"/>
</dbReference>
<comment type="caution">
    <text evidence="2">The sequence shown here is derived from an EMBL/GenBank/DDBJ whole genome shotgun (WGS) entry which is preliminary data.</text>
</comment>
<proteinExistence type="predicted"/>
<evidence type="ECO:0000256" key="1">
    <source>
        <dbReference type="SAM" id="Phobius"/>
    </source>
</evidence>
<sequence length="268" mass="29381">MSPFKVWGAWDQMRGVVNGYTEDEWRGDTAEEILLEANRWIFVGLGLIFFLFFGFTSEARRRYRMLFGCGGRSNMLERNMRAEMAKSFVAGDLENATGYSTLLSTATLNLKNSIGMPQHSDHKPFRLDNPYPKYLPDTSKSAVTALSFPAIHEILPQFGNSMTPPPSSPLSYPLMSLIPPNNASIYTQSTARESATSVVDSSTPMISTSLAHRDFNIDTTSQSNGASGSGKHIVTASPPIQRARSSSDALVALRFLSGSIIIIIITSI</sequence>